<accession>A0A9D1SW85</accession>
<evidence type="ECO:0000313" key="2">
    <source>
        <dbReference type="EMBL" id="HIU98375.1"/>
    </source>
</evidence>
<name>A0A9D1SW85_9FIRM</name>
<organism evidence="2 3">
    <name type="scientific">Candidatus Limadaptatus stercoripullorum</name>
    <dbReference type="NCBI Taxonomy" id="2840846"/>
    <lineage>
        <taxon>Bacteria</taxon>
        <taxon>Bacillati</taxon>
        <taxon>Bacillota</taxon>
        <taxon>Clostridia</taxon>
        <taxon>Eubacteriales</taxon>
        <taxon>Candidatus Limadaptatus</taxon>
    </lineage>
</organism>
<evidence type="ECO:0000313" key="3">
    <source>
        <dbReference type="Proteomes" id="UP000886857"/>
    </source>
</evidence>
<reference evidence="2" key="2">
    <citation type="journal article" date="2021" name="PeerJ">
        <title>Extensive microbial diversity within the chicken gut microbiome revealed by metagenomics and culture.</title>
        <authorList>
            <person name="Gilroy R."/>
            <person name="Ravi A."/>
            <person name="Getino M."/>
            <person name="Pursley I."/>
            <person name="Horton D.L."/>
            <person name="Alikhan N.F."/>
            <person name="Baker D."/>
            <person name="Gharbi K."/>
            <person name="Hall N."/>
            <person name="Watson M."/>
            <person name="Adriaenssens E.M."/>
            <person name="Foster-Nyarko E."/>
            <person name="Jarju S."/>
            <person name="Secka A."/>
            <person name="Antonio M."/>
            <person name="Oren A."/>
            <person name="Chaudhuri R.R."/>
            <person name="La Ragione R."/>
            <person name="Hildebrand F."/>
            <person name="Pallen M.J."/>
        </authorList>
    </citation>
    <scope>NUCLEOTIDE SEQUENCE</scope>
    <source>
        <strain evidence="2">10406</strain>
    </source>
</reference>
<gene>
    <name evidence="2" type="ORF">IAC73_00850</name>
</gene>
<dbReference type="Proteomes" id="UP000886857">
    <property type="component" value="Unassembled WGS sequence"/>
</dbReference>
<comment type="caution">
    <text evidence="2">The sequence shown here is derived from an EMBL/GenBank/DDBJ whole genome shotgun (WGS) entry which is preliminary data.</text>
</comment>
<protein>
    <submittedName>
        <fullName evidence="2">Uncharacterized protein</fullName>
    </submittedName>
</protein>
<reference evidence="2" key="1">
    <citation type="submission" date="2020-10" db="EMBL/GenBank/DDBJ databases">
        <authorList>
            <person name="Gilroy R."/>
        </authorList>
    </citation>
    <scope>NUCLEOTIDE SEQUENCE</scope>
    <source>
        <strain evidence="2">10406</strain>
    </source>
</reference>
<feature type="compositionally biased region" description="Basic and acidic residues" evidence="1">
    <location>
        <begin position="138"/>
        <end position="153"/>
    </location>
</feature>
<evidence type="ECO:0000256" key="1">
    <source>
        <dbReference type="SAM" id="MobiDB-lite"/>
    </source>
</evidence>
<dbReference type="EMBL" id="DVOE01000010">
    <property type="protein sequence ID" value="HIU98375.1"/>
    <property type="molecule type" value="Genomic_DNA"/>
</dbReference>
<proteinExistence type="predicted"/>
<feature type="region of interest" description="Disordered" evidence="1">
    <location>
        <begin position="106"/>
        <end position="163"/>
    </location>
</feature>
<dbReference type="AlphaFoldDB" id="A0A9D1SW85"/>
<sequence length="281" mass="30051">MSFKRMTVVLGGGGAAGLVKLSGAFDGTGKVKGECGAGGAKRGDILYIFGDNVAKVVLDGAKTAFEVRLSAKGDIDCALVTSGGVLTGGTGERVDRRRIEGRVRALAADAAPKTEQPERKDPVPSPQGRETVAEEPEERAARKEEPAAERVRTEGGSGGRGASSVLEEGVVYDGTNFYLAVKPQLDEMFVRYPAEERLNAIVPNSRWVRVDADEGDYYVVGVLYDLSTPIFICYGIPGVPGAPPPREIADVCVWLPLSRERQEEGGFWVIYQSAENGKCVR</sequence>